<dbReference type="RefSeq" id="WP_378213899.1">
    <property type="nucleotide sequence ID" value="NZ_JBHLZP010001272.1"/>
</dbReference>
<name>A0ABV5Z046_9ACTN</name>
<dbReference type="Proteomes" id="UP001589627">
    <property type="component" value="Unassembled WGS sequence"/>
</dbReference>
<gene>
    <name evidence="1" type="ORF">ACFFNX_52010</name>
</gene>
<organism evidence="1 2">
    <name type="scientific">Actinoallomurus acaciae</name>
    <dbReference type="NCBI Taxonomy" id="502577"/>
    <lineage>
        <taxon>Bacteria</taxon>
        <taxon>Bacillati</taxon>
        <taxon>Actinomycetota</taxon>
        <taxon>Actinomycetes</taxon>
        <taxon>Streptosporangiales</taxon>
        <taxon>Thermomonosporaceae</taxon>
        <taxon>Actinoallomurus</taxon>
    </lineage>
</organism>
<dbReference type="EMBL" id="JBHLZP010001272">
    <property type="protein sequence ID" value="MFB9840684.1"/>
    <property type="molecule type" value="Genomic_DNA"/>
</dbReference>
<evidence type="ECO:0000313" key="1">
    <source>
        <dbReference type="EMBL" id="MFB9840684.1"/>
    </source>
</evidence>
<sequence>PENTRRAEKGVQNFQYCLLSNMVEAVPINFHIDMTKPTEIREIESLVTITKAVCKKERSLLKCFEDMADAIAPCVDTDVSIETSKKTVKELADYLCDNDAEKTTVFFEEGGMDCIGNHSEQLTQCQNVIRDFYASDKKYTNAEVCKLYEGVTDCIVSEISKCPKQSSSQFISHIFASLKPDQCPNTADNLVELH</sequence>
<evidence type="ECO:0000313" key="2">
    <source>
        <dbReference type="Proteomes" id="UP001589627"/>
    </source>
</evidence>
<comment type="caution">
    <text evidence="1">The sequence shown here is derived from an EMBL/GenBank/DDBJ whole genome shotgun (WGS) entry which is preliminary data.</text>
</comment>
<keyword evidence="2" id="KW-1185">Reference proteome</keyword>
<dbReference type="PANTHER" id="PTHR20997:SF2">
    <property type="entry name" value="EG:BACR42I17.2 PROTEIN-RELATED"/>
    <property type="match status" value="1"/>
</dbReference>
<feature type="non-terminal residue" evidence="1">
    <location>
        <position position="1"/>
    </location>
</feature>
<dbReference type="InterPro" id="IPR009832">
    <property type="entry name" value="DUF1397"/>
</dbReference>
<reference evidence="1 2" key="1">
    <citation type="submission" date="2024-09" db="EMBL/GenBank/DDBJ databases">
        <authorList>
            <person name="Sun Q."/>
            <person name="Mori K."/>
        </authorList>
    </citation>
    <scope>NUCLEOTIDE SEQUENCE [LARGE SCALE GENOMIC DNA]</scope>
    <source>
        <strain evidence="1 2">TBRC 0563</strain>
    </source>
</reference>
<accession>A0ABV5Z046</accession>
<proteinExistence type="predicted"/>
<protein>
    <submittedName>
        <fullName evidence="1">DUF1397 domain-containing protein</fullName>
    </submittedName>
</protein>
<dbReference type="PANTHER" id="PTHR20997">
    <property type="entry name" value="EG:BACR42I17.2 PROTEIN-RELATED"/>
    <property type="match status" value="1"/>
</dbReference>
<dbReference type="Pfam" id="PF07165">
    <property type="entry name" value="DUF1397"/>
    <property type="match status" value="1"/>
</dbReference>